<accession>A0A3R0UE10</accession>
<dbReference type="EMBL" id="RUTY01000031">
    <property type="protein sequence ID" value="MLE32562.1"/>
    <property type="molecule type" value="Genomic_DNA"/>
</dbReference>
<sequence length="219" mass="25082">MFEKLKVQHRKMREHLPADLNLRVHRALSWLQRAEMAEDDDGRFIFLWIAFNAAYATEIDDGYRLSEQASFRSFLEKLCGLDENKQTEELIWQEFSGGIRILLDTPFVLQSFWDYHSGKISGTQWKERLKHDKKVASMALASSDTPQLLGVVFNRLYNLRNQLIHGGATWNSSVNRKQLKDCASLLGKLVPVIIALMMSHPDTLWGSACYPVVDTPGNV</sequence>
<dbReference type="Proteomes" id="UP000885317">
    <property type="component" value="Unassembled WGS sequence"/>
</dbReference>
<evidence type="ECO:0000313" key="1">
    <source>
        <dbReference type="EMBL" id="MLE32562.1"/>
    </source>
</evidence>
<protein>
    <submittedName>
        <fullName evidence="1">Uncharacterized protein</fullName>
    </submittedName>
</protein>
<dbReference type="AlphaFoldDB" id="A0A3R0UE10"/>
<proteinExistence type="predicted"/>
<organism evidence="1">
    <name type="scientific">Salmonella enterica</name>
    <name type="common">Salmonella choleraesuis</name>
    <dbReference type="NCBI Taxonomy" id="28901"/>
    <lineage>
        <taxon>Bacteria</taxon>
        <taxon>Pseudomonadati</taxon>
        <taxon>Pseudomonadota</taxon>
        <taxon>Gammaproteobacteria</taxon>
        <taxon>Enterobacterales</taxon>
        <taxon>Enterobacteriaceae</taxon>
        <taxon>Salmonella</taxon>
    </lineage>
</organism>
<reference evidence="1" key="1">
    <citation type="submission" date="2018-10" db="EMBL/GenBank/DDBJ databases">
        <authorList>
            <consortium name="PulseNet: The National Subtyping Network for Foodborne Disease Surveillance"/>
            <person name="Tarr C.L."/>
            <person name="Trees E."/>
            <person name="Katz L.S."/>
            <person name="Carleton-Romer H.A."/>
            <person name="Stroika S."/>
            <person name="Kucerova Z."/>
            <person name="Roache K.F."/>
            <person name="Sabol A.L."/>
            <person name="Besser J."/>
            <person name="Gerner-Smidt P."/>
        </authorList>
    </citation>
    <scope>NUCLEOTIDE SEQUENCE [LARGE SCALE GENOMIC DNA]</scope>
    <source>
        <strain evidence="1">PNUSAS056479</strain>
    </source>
</reference>
<name>A0A3R0UE10_SALER</name>
<gene>
    <name evidence="1" type="ORF">EBH50_22055</name>
</gene>
<comment type="caution">
    <text evidence="1">The sequence shown here is derived from an EMBL/GenBank/DDBJ whole genome shotgun (WGS) entry which is preliminary data.</text>
</comment>